<name>A0A6P5J8A8_PHACI</name>
<gene>
    <name evidence="3" type="primary">FAM216B</name>
</gene>
<evidence type="ECO:0000313" key="2">
    <source>
        <dbReference type="Proteomes" id="UP000515140"/>
    </source>
</evidence>
<protein>
    <submittedName>
        <fullName evidence="3">Protein FAM216B isoform X1</fullName>
    </submittedName>
</protein>
<dbReference type="Proteomes" id="UP000515140">
    <property type="component" value="Unplaced"/>
</dbReference>
<dbReference type="CTD" id="144809"/>
<comment type="similarity">
    <text evidence="1">Belongs to the FAM216 family.</text>
</comment>
<dbReference type="InParanoid" id="A0A6P5J8A8"/>
<dbReference type="GeneID" id="110197689"/>
<sequence length="156" mass="18130">MISSIQLDLIYNSYRRKMNQNKKKHVAFCYPVQIPSKQIRPSPRQPVSSFFLNPAVLKGLNPSQQRYLNSIAKVYDSKPQRKNLKWQYILSLLQKYNLGYISKKDAMSYVTAMDQYTKKGPVKYRSKNCKSQKTPTFTSSRKSLSSHVCPIIKHCC</sequence>
<dbReference type="AlphaFoldDB" id="A0A6P5J8A8"/>
<organism evidence="2 3">
    <name type="scientific">Phascolarctos cinereus</name>
    <name type="common">Koala</name>
    <dbReference type="NCBI Taxonomy" id="38626"/>
    <lineage>
        <taxon>Eukaryota</taxon>
        <taxon>Metazoa</taxon>
        <taxon>Chordata</taxon>
        <taxon>Craniata</taxon>
        <taxon>Vertebrata</taxon>
        <taxon>Euteleostomi</taxon>
        <taxon>Mammalia</taxon>
        <taxon>Metatheria</taxon>
        <taxon>Diprotodontia</taxon>
        <taxon>Phascolarctidae</taxon>
        <taxon>Phascolarctos</taxon>
    </lineage>
</organism>
<reference evidence="3" key="1">
    <citation type="submission" date="2025-08" db="UniProtKB">
        <authorList>
            <consortium name="RefSeq"/>
        </authorList>
    </citation>
    <scope>IDENTIFICATION</scope>
    <source>
        <tissue evidence="3">Spleen</tissue>
    </source>
</reference>
<dbReference type="Pfam" id="PF15107">
    <property type="entry name" value="FAM216B"/>
    <property type="match status" value="1"/>
</dbReference>
<dbReference type="RefSeq" id="XP_020827391.1">
    <property type="nucleotide sequence ID" value="XM_020971732.1"/>
</dbReference>
<dbReference type="PANTHER" id="PTHR16476:SF3">
    <property type="entry name" value="PROTEIN FAM216B"/>
    <property type="match status" value="1"/>
</dbReference>
<evidence type="ECO:0000313" key="3">
    <source>
        <dbReference type="RefSeq" id="XP_020827391.1"/>
    </source>
</evidence>
<dbReference type="PANTHER" id="PTHR16476">
    <property type="entry name" value="FAMILY WITH SEQUENCE SIMILARITY 216 MEMBER A"/>
    <property type="match status" value="1"/>
</dbReference>
<accession>A0A6P5J8A8</accession>
<evidence type="ECO:0000256" key="1">
    <source>
        <dbReference type="ARBA" id="ARBA00008615"/>
    </source>
</evidence>
<proteinExistence type="inferred from homology"/>
<dbReference type="InterPro" id="IPR029373">
    <property type="entry name" value="FAM216"/>
</dbReference>
<dbReference type="KEGG" id="pcw:110197689"/>
<keyword evidence="2" id="KW-1185">Reference proteome</keyword>